<keyword evidence="1" id="KW-0812">Transmembrane</keyword>
<gene>
    <name evidence="2" type="ORF">I6G66_27510</name>
</gene>
<dbReference type="EMBL" id="CP065668">
    <property type="protein sequence ID" value="QPS07968.1"/>
    <property type="molecule type" value="Genomic_DNA"/>
</dbReference>
<protein>
    <recommendedName>
        <fullName evidence="4">Toxin CptA</fullName>
    </recommendedName>
</protein>
<evidence type="ECO:0000313" key="2">
    <source>
        <dbReference type="EMBL" id="QPS07968.1"/>
    </source>
</evidence>
<dbReference type="RefSeq" id="WP_197955406.1">
    <property type="nucleotide sequence ID" value="NZ_CP065668.1"/>
</dbReference>
<organism evidence="2 3">
    <name type="scientific">Delftia acidovorans</name>
    <name type="common">Pseudomonas acidovorans</name>
    <name type="synonym">Comamonas acidovorans</name>
    <dbReference type="NCBI Taxonomy" id="80866"/>
    <lineage>
        <taxon>Bacteria</taxon>
        <taxon>Pseudomonadati</taxon>
        <taxon>Pseudomonadota</taxon>
        <taxon>Betaproteobacteria</taxon>
        <taxon>Burkholderiales</taxon>
        <taxon>Comamonadaceae</taxon>
        <taxon>Delftia</taxon>
    </lineage>
</organism>
<evidence type="ECO:0000313" key="3">
    <source>
        <dbReference type="Proteomes" id="UP000594778"/>
    </source>
</evidence>
<reference evidence="2 3" key="1">
    <citation type="submission" date="2020-12" db="EMBL/GenBank/DDBJ databases">
        <title>FDA dAtabase for Regulatory Grade micrObial Sequences (FDA-ARGOS): Supporting development and validation of Infectious Disease Dx tests.</title>
        <authorList>
            <person name="Sproer C."/>
            <person name="Gronow S."/>
            <person name="Severitt S."/>
            <person name="Schroder I."/>
            <person name="Tallon L."/>
            <person name="Sadzewicz L."/>
            <person name="Zhao X."/>
            <person name="Boylan J."/>
            <person name="Ott S."/>
            <person name="Bowen H."/>
            <person name="Vavikolanu K."/>
            <person name="Mehta A."/>
            <person name="Aluvathingal J."/>
            <person name="Nadendla S."/>
            <person name="Lowell S."/>
            <person name="Myers T."/>
            <person name="Yan Y."/>
            <person name="Sichtig H."/>
        </authorList>
    </citation>
    <scope>NUCLEOTIDE SEQUENCE [LARGE SCALE GENOMIC DNA]</scope>
    <source>
        <strain evidence="2 3">FDAARGOS_909</strain>
    </source>
</reference>
<proteinExistence type="predicted"/>
<sequence length="173" mass="18959">MPAMLRFCDTAGMPSRHAPPAVRHPLKPSRTVAACLFALWLLAAMLLRAWVLNLQSGWWPAAVAVAVCLVSAAGMWHGWHSLGQGFIAWDGVQWSIGAADPGQAAQPVRLQVRADGGPWLWVQVRPMVSMVPAGPAHWRGSRCLLLLCRQSPETWGDLRRAVYSPARPTERAQ</sequence>
<dbReference type="Proteomes" id="UP000594778">
    <property type="component" value="Chromosome"/>
</dbReference>
<keyword evidence="1" id="KW-0472">Membrane</keyword>
<accession>A0A7T2S2Y7</accession>
<dbReference type="AlphaFoldDB" id="A0A7T2S2Y7"/>
<feature type="transmembrane region" description="Helical" evidence="1">
    <location>
        <begin position="32"/>
        <end position="51"/>
    </location>
</feature>
<keyword evidence="1" id="KW-1133">Transmembrane helix</keyword>
<name>A0A7T2S2Y7_DELAC</name>
<feature type="transmembrane region" description="Helical" evidence="1">
    <location>
        <begin position="57"/>
        <end position="76"/>
    </location>
</feature>
<evidence type="ECO:0008006" key="4">
    <source>
        <dbReference type="Google" id="ProtNLM"/>
    </source>
</evidence>
<evidence type="ECO:0000256" key="1">
    <source>
        <dbReference type="SAM" id="Phobius"/>
    </source>
</evidence>